<accession>A0ABN8BDX9</accession>
<evidence type="ECO:0000256" key="4">
    <source>
        <dbReference type="ARBA" id="ARBA00022989"/>
    </source>
</evidence>
<evidence type="ECO:0000313" key="7">
    <source>
        <dbReference type="EMBL" id="CAH0406650.1"/>
    </source>
</evidence>
<dbReference type="EMBL" id="OU963899">
    <property type="protein sequence ID" value="CAH0406650.1"/>
    <property type="molecule type" value="Genomic_DNA"/>
</dbReference>
<dbReference type="PRINTS" id="PR00259">
    <property type="entry name" value="TMFOUR"/>
</dbReference>
<gene>
    <name evidence="7" type="ORF">CHILSU_LOCUS10031</name>
</gene>
<dbReference type="Proteomes" id="UP001153292">
    <property type="component" value="Chromosome 6"/>
</dbReference>
<dbReference type="PROSITE" id="PS00421">
    <property type="entry name" value="TM4_1"/>
    <property type="match status" value="1"/>
</dbReference>
<feature type="transmembrane region" description="Helical" evidence="6">
    <location>
        <begin position="243"/>
        <end position="268"/>
    </location>
</feature>
<dbReference type="PIRSF" id="PIRSF002419">
    <property type="entry name" value="Tetraspanin"/>
    <property type="match status" value="1"/>
</dbReference>
<keyword evidence="3 6" id="KW-0812">Transmembrane</keyword>
<dbReference type="SUPFAM" id="SSF48652">
    <property type="entry name" value="Tetraspanin"/>
    <property type="match status" value="1"/>
</dbReference>
<evidence type="ECO:0000256" key="5">
    <source>
        <dbReference type="ARBA" id="ARBA00023136"/>
    </source>
</evidence>
<feature type="transmembrane region" description="Helical" evidence="6">
    <location>
        <begin position="114"/>
        <end position="136"/>
    </location>
</feature>
<keyword evidence="5 6" id="KW-0472">Membrane</keyword>
<keyword evidence="8" id="KW-1185">Reference proteome</keyword>
<evidence type="ECO:0000256" key="3">
    <source>
        <dbReference type="ARBA" id="ARBA00022692"/>
    </source>
</evidence>
<evidence type="ECO:0000313" key="8">
    <source>
        <dbReference type="Proteomes" id="UP001153292"/>
    </source>
</evidence>
<protein>
    <recommendedName>
        <fullName evidence="6">Tetraspanin</fullName>
    </recommendedName>
</protein>
<evidence type="ECO:0000256" key="2">
    <source>
        <dbReference type="ARBA" id="ARBA00006840"/>
    </source>
</evidence>
<feature type="transmembrane region" description="Helical" evidence="6">
    <location>
        <begin position="79"/>
        <end position="102"/>
    </location>
</feature>
<evidence type="ECO:0000256" key="1">
    <source>
        <dbReference type="ARBA" id="ARBA00004141"/>
    </source>
</evidence>
<sequence length="308" mass="34026">MIRLPQMRSINLSAVAIPGYLVTKTKMALGNLKVGMRCIKYMLMGVAAIFVLTSALIISVGASIFAIYDEIQFFIQNHFYSPASFIIAIGVIMLIVSIFGCIGTVKESTCLINIFAVMLSLVLILEVAASIAAYSLRGKIDDMLDQTLRLNINRYYEDLIVLKQIDYLQETMNCCGADSFRDWAAVTPPPGVINVLYNNMTIPYSCCAQFEGGLVVENGMRTCLYSYSSGCLPKLTYILHKSAVLLGAVALAMAFVQLIGIAFSFSLANAIRKVKSERECHRWEIRERVMNSMNMSVTPDGEISKQIA</sequence>
<reference evidence="7" key="1">
    <citation type="submission" date="2021-12" db="EMBL/GenBank/DDBJ databases">
        <authorList>
            <person name="King R."/>
        </authorList>
    </citation>
    <scope>NUCLEOTIDE SEQUENCE</scope>
</reference>
<proteinExistence type="inferred from homology"/>
<evidence type="ECO:0000256" key="6">
    <source>
        <dbReference type="RuleBase" id="RU361218"/>
    </source>
</evidence>
<dbReference type="InterPro" id="IPR018503">
    <property type="entry name" value="Tetraspanin_CS"/>
</dbReference>
<dbReference type="PANTHER" id="PTHR19282:SF28">
    <property type="entry name" value="TETRASPANIN"/>
    <property type="match status" value="1"/>
</dbReference>
<dbReference type="InterPro" id="IPR018499">
    <property type="entry name" value="Tetraspanin/Peripherin"/>
</dbReference>
<keyword evidence="4 6" id="KW-1133">Transmembrane helix</keyword>
<comment type="similarity">
    <text evidence="2 6">Belongs to the tetraspanin (TM4SF) family.</text>
</comment>
<feature type="transmembrane region" description="Helical" evidence="6">
    <location>
        <begin position="41"/>
        <end position="67"/>
    </location>
</feature>
<name>A0ABN8BDX9_CHISP</name>
<comment type="subcellular location">
    <subcellularLocation>
        <location evidence="1 6">Membrane</location>
        <topology evidence="1 6">Multi-pass membrane protein</topology>
    </subcellularLocation>
</comment>
<dbReference type="InterPro" id="IPR000301">
    <property type="entry name" value="Tetraspanin_animals"/>
</dbReference>
<dbReference type="Gene3D" id="1.10.1450.10">
    <property type="entry name" value="Tetraspanin"/>
    <property type="match status" value="1"/>
</dbReference>
<dbReference type="InterPro" id="IPR008952">
    <property type="entry name" value="Tetraspanin_EC2_sf"/>
</dbReference>
<dbReference type="CDD" id="cd03127">
    <property type="entry name" value="tetraspanin_LEL"/>
    <property type="match status" value="1"/>
</dbReference>
<organism evidence="7 8">
    <name type="scientific">Chilo suppressalis</name>
    <name type="common">Asiatic rice borer moth</name>
    <dbReference type="NCBI Taxonomy" id="168631"/>
    <lineage>
        <taxon>Eukaryota</taxon>
        <taxon>Metazoa</taxon>
        <taxon>Ecdysozoa</taxon>
        <taxon>Arthropoda</taxon>
        <taxon>Hexapoda</taxon>
        <taxon>Insecta</taxon>
        <taxon>Pterygota</taxon>
        <taxon>Neoptera</taxon>
        <taxon>Endopterygota</taxon>
        <taxon>Lepidoptera</taxon>
        <taxon>Glossata</taxon>
        <taxon>Ditrysia</taxon>
        <taxon>Pyraloidea</taxon>
        <taxon>Crambidae</taxon>
        <taxon>Crambinae</taxon>
        <taxon>Chilo</taxon>
    </lineage>
</organism>
<dbReference type="Pfam" id="PF00335">
    <property type="entry name" value="Tetraspanin"/>
    <property type="match status" value="1"/>
</dbReference>
<dbReference type="PANTHER" id="PTHR19282">
    <property type="entry name" value="TETRASPANIN"/>
    <property type="match status" value="1"/>
</dbReference>